<proteinExistence type="predicted"/>
<reference evidence="2" key="1">
    <citation type="submission" date="2021-01" db="EMBL/GenBank/DDBJ databases">
        <authorList>
            <person name="Corre E."/>
            <person name="Pelletier E."/>
            <person name="Niang G."/>
            <person name="Scheremetjew M."/>
            <person name="Finn R."/>
            <person name="Kale V."/>
            <person name="Holt S."/>
            <person name="Cochrane G."/>
            <person name="Meng A."/>
            <person name="Brown T."/>
            <person name="Cohen L."/>
        </authorList>
    </citation>
    <scope>NUCLEOTIDE SEQUENCE</scope>
    <source>
        <strain evidence="2">UTEX LB 985</strain>
    </source>
</reference>
<organism evidence="2">
    <name type="scientific">Haptolina brevifila</name>
    <dbReference type="NCBI Taxonomy" id="156173"/>
    <lineage>
        <taxon>Eukaryota</taxon>
        <taxon>Haptista</taxon>
        <taxon>Haptophyta</taxon>
        <taxon>Prymnesiophyceae</taxon>
        <taxon>Prymnesiales</taxon>
        <taxon>Prymnesiaceae</taxon>
        <taxon>Haptolina</taxon>
    </lineage>
</organism>
<keyword evidence="1" id="KW-1133">Transmembrane helix</keyword>
<dbReference type="AlphaFoldDB" id="A0A7S2I2Z7"/>
<feature type="transmembrane region" description="Helical" evidence="1">
    <location>
        <begin position="539"/>
        <end position="558"/>
    </location>
</feature>
<sequence>MRSDYLVRNLGAPTFEQCVWRTEPVATGWPTLSVVYYKNNEVYDQYTGDDYTPYIEFPPDSLKVMLNNRDDAGHQAYIPLALERLNKVPRTLFYSFCAMPLADGSTWHVQRIGPFASQGNYSWLALSGRDAAKLAEKTASGPLLILQHVNSAVDAIGGIISNPPMHMHHIHLQHRQEDGYPGDVPLPGPFLFNRPKQLVVERHAESAYCLDGAPCHPEGEENGHGRGVDRSLDFDSEINDVRAPGSAPLQHWYQIAIRWRYATPSGPRPVTMIRMGMAGPQGVRASETEGLQWGLTQPGQRSLGAYAWIPSNGPKVTWTWQTYITADYVGRVLYIKHHDHMNLMQKNFFCYGPISNEPWRPCGLSGDVSVLKNQMTGLGNDPNNPTGAPIDMAFFKFPYTVTPQLNIAGSWLLPLQATGYSSFDALDASLDSSMIMCTSTRRHYSDTTGITTCRDDLYLEEGFQFHELLFVEYPPEPFLEPFNGNTRPKYLPLHSGWFLGIDRPNATKSCYVLGGETASDKTCTGLIVGPGANGGLGRYIVAGVGLTMFLLMGLYVYFHQPPPRTKSVGGVVEII</sequence>
<name>A0A7S2I2Z7_9EUKA</name>
<gene>
    <name evidence="2" type="ORF">CBRE1094_LOCUS30754</name>
</gene>
<keyword evidence="1" id="KW-0472">Membrane</keyword>
<dbReference type="EMBL" id="HBGU01056456">
    <property type="protein sequence ID" value="CAD9507062.1"/>
    <property type="molecule type" value="Transcribed_RNA"/>
</dbReference>
<accession>A0A7S2I2Z7</accession>
<evidence type="ECO:0000313" key="2">
    <source>
        <dbReference type="EMBL" id="CAD9507062.1"/>
    </source>
</evidence>
<keyword evidence="1" id="KW-0812">Transmembrane</keyword>
<evidence type="ECO:0000256" key="1">
    <source>
        <dbReference type="SAM" id="Phobius"/>
    </source>
</evidence>
<protein>
    <submittedName>
        <fullName evidence="2">Uncharacterized protein</fullName>
    </submittedName>
</protein>